<dbReference type="OrthoDB" id="9801430at2"/>
<dbReference type="GO" id="GO:0071555">
    <property type="term" value="P:cell wall organization"/>
    <property type="evidence" value="ECO:0007669"/>
    <property type="project" value="UniProtKB-KW"/>
</dbReference>
<dbReference type="RefSeq" id="WP_058495774.1">
    <property type="nucleotide sequence ID" value="NZ_CAAAIU010000002.1"/>
</dbReference>
<keyword evidence="8 10" id="KW-0961">Cell wall biogenesis/degradation</keyword>
<dbReference type="PIRSF" id="PIRSF026671">
    <property type="entry name" value="AA_dipeptidase"/>
    <property type="match status" value="1"/>
</dbReference>
<keyword evidence="7 9" id="KW-0482">Metalloprotease</keyword>
<organism evidence="11 12">
    <name type="scientific">Legionella drozanskii LLAP-1</name>
    <dbReference type="NCBI Taxonomy" id="1212489"/>
    <lineage>
        <taxon>Bacteria</taxon>
        <taxon>Pseudomonadati</taxon>
        <taxon>Pseudomonadota</taxon>
        <taxon>Gammaproteobacteria</taxon>
        <taxon>Legionellales</taxon>
        <taxon>Legionellaceae</taxon>
        <taxon>Legionella</taxon>
    </lineage>
</organism>
<feature type="binding site" evidence="9">
    <location>
        <position position="224"/>
    </location>
    <ligand>
        <name>Zn(2+)</name>
        <dbReference type="ChEBI" id="CHEBI:29105"/>
        <note>catalytic</note>
    </ligand>
</feature>
<keyword evidence="2 9" id="KW-0645">Protease</keyword>
<feature type="site" description="Transition state stabilizer" evidence="9">
    <location>
        <position position="90"/>
    </location>
</feature>
<dbReference type="AlphaFoldDB" id="A0A0W0SWW1"/>
<name>A0A0W0SWW1_9GAMM</name>
<dbReference type="Proteomes" id="UP000054736">
    <property type="component" value="Unassembled WGS sequence"/>
</dbReference>
<evidence type="ECO:0000256" key="6">
    <source>
        <dbReference type="ARBA" id="ARBA00022997"/>
    </source>
</evidence>
<dbReference type="PATRIC" id="fig|1212489.4.peg.1570"/>
<comment type="cofactor">
    <cofactor evidence="9">
        <name>Zn(2+)</name>
        <dbReference type="ChEBI" id="CHEBI:29105"/>
    </cofactor>
    <text evidence="9">Binds 1 zinc ion per subunit.</text>
</comment>
<dbReference type="Gene3D" id="3.30.1380.10">
    <property type="match status" value="1"/>
</dbReference>
<comment type="function">
    <text evidence="9 10">Catalyzes hydrolysis of the D-alanyl-D-alanine dipeptide.</text>
</comment>
<evidence type="ECO:0000256" key="8">
    <source>
        <dbReference type="ARBA" id="ARBA00023316"/>
    </source>
</evidence>
<dbReference type="GO" id="GO:0160237">
    <property type="term" value="F:D-Ala-D-Ala dipeptidase activity"/>
    <property type="evidence" value="ECO:0007669"/>
    <property type="project" value="UniProtKB-EC"/>
</dbReference>
<dbReference type="PANTHER" id="PTHR43126">
    <property type="entry name" value="D-ALANYL-D-ALANINE DIPEPTIDASE"/>
    <property type="match status" value="1"/>
</dbReference>
<dbReference type="EC" id="3.4.13.22" evidence="9 10"/>
<reference evidence="11 12" key="1">
    <citation type="submission" date="2015-11" db="EMBL/GenBank/DDBJ databases">
        <title>Genomic analysis of 38 Legionella species identifies large and diverse effector repertoires.</title>
        <authorList>
            <person name="Burstein D."/>
            <person name="Amaro F."/>
            <person name="Zusman T."/>
            <person name="Lifshitz Z."/>
            <person name="Cohen O."/>
            <person name="Gilbert J.A."/>
            <person name="Pupko T."/>
            <person name="Shuman H.A."/>
            <person name="Segal G."/>
        </authorList>
    </citation>
    <scope>NUCLEOTIDE SEQUENCE [LARGE SCALE GENOMIC DNA]</scope>
    <source>
        <strain evidence="11 12">ATCC 700990</strain>
    </source>
</reference>
<dbReference type="GO" id="GO:0008270">
    <property type="term" value="F:zinc ion binding"/>
    <property type="evidence" value="ECO:0007669"/>
    <property type="project" value="UniProtKB-UniRule"/>
</dbReference>
<dbReference type="Pfam" id="PF01427">
    <property type="entry name" value="Peptidase_M15"/>
    <property type="match status" value="2"/>
</dbReference>
<keyword evidence="6 9" id="KW-0224">Dipeptidase</keyword>
<comment type="catalytic activity">
    <reaction evidence="1 9 10">
        <text>D-alanyl-D-alanine + H2O = 2 D-alanine</text>
        <dbReference type="Rhea" id="RHEA:20661"/>
        <dbReference type="ChEBI" id="CHEBI:15377"/>
        <dbReference type="ChEBI" id="CHEBI:57416"/>
        <dbReference type="ChEBI" id="CHEBI:57822"/>
        <dbReference type="EC" id="3.4.13.22"/>
    </reaction>
</comment>
<dbReference type="EMBL" id="LNXY01000020">
    <property type="protein sequence ID" value="KTC87863.1"/>
    <property type="molecule type" value="Genomic_DNA"/>
</dbReference>
<dbReference type="SUPFAM" id="SSF55166">
    <property type="entry name" value="Hedgehog/DD-peptidase"/>
    <property type="match status" value="1"/>
</dbReference>
<evidence type="ECO:0000256" key="1">
    <source>
        <dbReference type="ARBA" id="ARBA00001362"/>
    </source>
</evidence>
<evidence type="ECO:0000256" key="5">
    <source>
        <dbReference type="ARBA" id="ARBA00022833"/>
    </source>
</evidence>
<proteinExistence type="inferred from homology"/>
<evidence type="ECO:0000313" key="12">
    <source>
        <dbReference type="Proteomes" id="UP000054736"/>
    </source>
</evidence>
<evidence type="ECO:0000256" key="10">
    <source>
        <dbReference type="PIRNR" id="PIRNR026671"/>
    </source>
</evidence>
<accession>A0A0W0SWW1</accession>
<dbReference type="CDD" id="cd14817">
    <property type="entry name" value="D-Ala-D-Ala_dipeptidase_VanX"/>
    <property type="match status" value="1"/>
</dbReference>
<evidence type="ECO:0000313" key="11">
    <source>
        <dbReference type="EMBL" id="KTC87863.1"/>
    </source>
</evidence>
<dbReference type="HAMAP" id="MF_01924">
    <property type="entry name" value="A_A_dipeptidase"/>
    <property type="match status" value="1"/>
</dbReference>
<dbReference type="GO" id="GO:0008237">
    <property type="term" value="F:metallopeptidase activity"/>
    <property type="evidence" value="ECO:0007669"/>
    <property type="project" value="UniProtKB-KW"/>
</dbReference>
<comment type="caution">
    <text evidence="11">The sequence shown here is derived from an EMBL/GenBank/DDBJ whole genome shotgun (WGS) entry which is preliminary data.</text>
</comment>
<evidence type="ECO:0000256" key="7">
    <source>
        <dbReference type="ARBA" id="ARBA00023049"/>
    </source>
</evidence>
<keyword evidence="5 9" id="KW-0862">Zinc</keyword>
<dbReference type="PANTHER" id="PTHR43126:SF1">
    <property type="entry name" value="D-ALANYL-D-ALANINE DIPEPTIDASE"/>
    <property type="match status" value="1"/>
</dbReference>
<evidence type="ECO:0000256" key="3">
    <source>
        <dbReference type="ARBA" id="ARBA00022723"/>
    </source>
</evidence>
<dbReference type="InterPro" id="IPR000755">
    <property type="entry name" value="A_A_dipeptidase"/>
</dbReference>
<sequence>MQRILALIILYSVSFIAYALPQGFIYLHDLAPSIIQDLRYTTSNNFIGHPIPGYKASRCILTLAAANQLAKIQKAAIKMGYSLKVYDCYRPQQAVNSFYQWSQNPQDNRMKALFYPREDKKYLFAKGYIAEHSGHTRGSTVDLTLVKIGATYPHSKSVTTPCFGKTPNYRNDDSIDTGTRFDCLDASANVFYPDLSQPQKANRSLLRHLMLTNGFKPYPQEWWHFTLRNEPYPKTYFDFPVR</sequence>
<evidence type="ECO:0000256" key="9">
    <source>
        <dbReference type="HAMAP-Rule" id="MF_01924"/>
    </source>
</evidence>
<keyword evidence="4 9" id="KW-0378">Hydrolase</keyword>
<comment type="similarity">
    <text evidence="9 10">Belongs to the peptidase M15D family.</text>
</comment>
<dbReference type="STRING" id="1212489.Ldro_1482"/>
<feature type="binding site" evidence="9">
    <location>
        <position position="135"/>
    </location>
    <ligand>
        <name>Zn(2+)</name>
        <dbReference type="ChEBI" id="CHEBI:29105"/>
        <note>catalytic</note>
    </ligand>
</feature>
<dbReference type="InterPro" id="IPR009045">
    <property type="entry name" value="Zn_M74/Hedgehog-like"/>
</dbReference>
<keyword evidence="3 9" id="KW-0479">Metal-binding</keyword>
<keyword evidence="12" id="KW-1185">Reference proteome</keyword>
<gene>
    <name evidence="9 11" type="primary">ddpX</name>
    <name evidence="11" type="ORF">Ldro_1482</name>
</gene>
<feature type="binding site" evidence="9">
    <location>
        <position position="142"/>
    </location>
    <ligand>
        <name>Zn(2+)</name>
        <dbReference type="ChEBI" id="CHEBI:29105"/>
        <note>catalytic</note>
    </ligand>
</feature>
<dbReference type="GO" id="GO:0006508">
    <property type="term" value="P:proteolysis"/>
    <property type="evidence" value="ECO:0007669"/>
    <property type="project" value="UniProtKB-KW"/>
</dbReference>
<feature type="active site" description="Proton donor/acceptor" evidence="9">
    <location>
        <position position="221"/>
    </location>
</feature>
<evidence type="ECO:0000256" key="4">
    <source>
        <dbReference type="ARBA" id="ARBA00022801"/>
    </source>
</evidence>
<protein>
    <recommendedName>
        <fullName evidence="9 10">D-alanyl-D-alanine dipeptidase</fullName>
        <shortName evidence="9 10">D-Ala-D-Ala dipeptidase</shortName>
        <ecNumber evidence="9 10">3.4.13.22</ecNumber>
    </recommendedName>
</protein>
<evidence type="ECO:0000256" key="2">
    <source>
        <dbReference type="ARBA" id="ARBA00022670"/>
    </source>
</evidence>